<dbReference type="Proteomes" id="UP000032142">
    <property type="component" value="Unassembled WGS sequence"/>
</dbReference>
<keyword evidence="2" id="KW-1185">Reference proteome</keyword>
<accession>A0A0B0MEB1</accession>
<evidence type="ECO:0000313" key="2">
    <source>
        <dbReference type="Proteomes" id="UP000032142"/>
    </source>
</evidence>
<gene>
    <name evidence="1" type="ORF">F383_36951</name>
</gene>
<dbReference type="AlphaFoldDB" id="A0A0B0MEB1"/>
<evidence type="ECO:0000313" key="1">
    <source>
        <dbReference type="EMBL" id="KHF97743.1"/>
    </source>
</evidence>
<proteinExistence type="predicted"/>
<organism evidence="1 2">
    <name type="scientific">Gossypium arboreum</name>
    <name type="common">Tree cotton</name>
    <name type="synonym">Gossypium nanking</name>
    <dbReference type="NCBI Taxonomy" id="29729"/>
    <lineage>
        <taxon>Eukaryota</taxon>
        <taxon>Viridiplantae</taxon>
        <taxon>Streptophyta</taxon>
        <taxon>Embryophyta</taxon>
        <taxon>Tracheophyta</taxon>
        <taxon>Spermatophyta</taxon>
        <taxon>Magnoliopsida</taxon>
        <taxon>eudicotyledons</taxon>
        <taxon>Gunneridae</taxon>
        <taxon>Pentapetalae</taxon>
        <taxon>rosids</taxon>
        <taxon>malvids</taxon>
        <taxon>Malvales</taxon>
        <taxon>Malvaceae</taxon>
        <taxon>Malvoideae</taxon>
        <taxon>Gossypium</taxon>
    </lineage>
</organism>
<comment type="caution">
    <text evidence="1">The sequence shown here is derived from an EMBL/GenBank/DDBJ whole genome shotgun (WGS) entry which is preliminary data.</text>
</comment>
<name>A0A0B0MEB1_GOSAR</name>
<reference evidence="2" key="1">
    <citation type="submission" date="2014-09" db="EMBL/GenBank/DDBJ databases">
        <authorList>
            <person name="Mudge J."/>
            <person name="Ramaraj T."/>
            <person name="Lindquist I.E."/>
            <person name="Bharti A.K."/>
            <person name="Sundararajan A."/>
            <person name="Cameron C.T."/>
            <person name="Woodward J.E."/>
            <person name="May G.D."/>
            <person name="Brubaker C."/>
            <person name="Broadhvest J."/>
            <person name="Wilkins T.A."/>
        </authorList>
    </citation>
    <scope>NUCLEOTIDE SEQUENCE</scope>
    <source>
        <strain evidence="2">cv. AKA8401</strain>
    </source>
</reference>
<dbReference type="EMBL" id="JRRC01016096">
    <property type="protein sequence ID" value="KHF97743.1"/>
    <property type="molecule type" value="Genomic_DNA"/>
</dbReference>
<keyword evidence="1" id="KW-0670">Pyruvate</keyword>
<protein>
    <submittedName>
        <fullName evidence="1">Phosphoenolpyruvate carboxylase</fullName>
    </submittedName>
</protein>
<sequence length="47" mass="5658">MCKRKHLRRIMITKHKETQKIPKEIEGRSSILKENPTSEMDQLAFFE</sequence>